<dbReference type="Proteomes" id="UP001238179">
    <property type="component" value="Chromosome"/>
</dbReference>
<protein>
    <recommendedName>
        <fullName evidence="3">DUF1501 domain-containing protein</fullName>
    </recommendedName>
</protein>
<gene>
    <name evidence="1" type="ORF">METEAL_01480</name>
</gene>
<dbReference type="InterPro" id="IPR006311">
    <property type="entry name" value="TAT_signal"/>
</dbReference>
<dbReference type="InterPro" id="IPR010869">
    <property type="entry name" value="DUF1501"/>
</dbReference>
<dbReference type="Pfam" id="PF07394">
    <property type="entry name" value="DUF1501"/>
    <property type="match status" value="1"/>
</dbReference>
<reference evidence="2" key="1">
    <citation type="journal article" date="2023" name="Int. J. Syst. Evol. Microbiol.">
        <title>Mesoterricola silvestris gen. nov., sp. nov., Mesoterricola sediminis sp. nov., Geothrix oryzae sp. nov., Geothrix edaphica sp. nov., Geothrix rubra sp. nov., and Geothrix limicola sp. nov., six novel members of Acidobacteriota isolated from soils.</title>
        <authorList>
            <person name="Itoh H."/>
            <person name="Sugisawa Y."/>
            <person name="Mise K."/>
            <person name="Xu Z."/>
            <person name="Kuniyasu M."/>
            <person name="Ushijima N."/>
            <person name="Kawano K."/>
            <person name="Kobayashi E."/>
            <person name="Shiratori Y."/>
            <person name="Masuda Y."/>
            <person name="Senoo K."/>
        </authorList>
    </citation>
    <scope>NUCLEOTIDE SEQUENCE [LARGE SCALE GENOMIC DNA]</scope>
    <source>
        <strain evidence="2">W79</strain>
    </source>
</reference>
<accession>A0AA48GHD2</accession>
<evidence type="ECO:0008006" key="3">
    <source>
        <dbReference type="Google" id="ProtNLM"/>
    </source>
</evidence>
<organism evidence="1 2">
    <name type="scientific">Mesoterricola silvestris</name>
    <dbReference type="NCBI Taxonomy" id="2927979"/>
    <lineage>
        <taxon>Bacteria</taxon>
        <taxon>Pseudomonadati</taxon>
        <taxon>Acidobacteriota</taxon>
        <taxon>Holophagae</taxon>
        <taxon>Holophagales</taxon>
        <taxon>Holophagaceae</taxon>
        <taxon>Mesoterricola</taxon>
    </lineage>
</organism>
<name>A0AA48GHD2_9BACT</name>
<evidence type="ECO:0000313" key="2">
    <source>
        <dbReference type="Proteomes" id="UP001238179"/>
    </source>
</evidence>
<dbReference type="PANTHER" id="PTHR43737">
    <property type="entry name" value="BLL7424 PROTEIN"/>
    <property type="match status" value="1"/>
</dbReference>
<dbReference type="PANTHER" id="PTHR43737:SF1">
    <property type="entry name" value="DUF1501 DOMAIN-CONTAINING PROTEIN"/>
    <property type="match status" value="1"/>
</dbReference>
<dbReference type="EMBL" id="AP027080">
    <property type="protein sequence ID" value="BDU70974.1"/>
    <property type="molecule type" value="Genomic_DNA"/>
</dbReference>
<dbReference type="RefSeq" id="WP_316413871.1">
    <property type="nucleotide sequence ID" value="NZ_AP027080.1"/>
</dbReference>
<sequence>MPTSRRDFLRASAALGLGSALHPFGLRLASLGALAAPADYKALVCIFLLGGNDSANMVLATDTDSWGRYQTSRNVGGAASIALAEPGAPAVAGGLDSQGASALGGVLPITPRTDNGWPAGTTGTGTRTFALHPLMTNVQGLFAQGKAAVVANLGTLVQPVTRAQYKAGTVPLPRSLYSHNDQQSMWQTGAGEGARLGWGGLLADTFASANANGIFTAISVSGNAVLLSGRSTLAYQSAASGPIAINGTRQASLFGSAAAPGALQSLVTHPTPAAPSHFQADLAAVVSRSAAAQQQLANALLAVSAAPAPPKVTDPRSGASVANPVATGLQTIANLIAAGQVLGMKRQVFFLGVGGHDTHLDENGSHHRLMLNLDAGLGYFMQALSSLNGADLSSSVTAFTMSDFGRTFTSNGSGTDHGWGAHHLVVGGAVKGGDMYGRFPTVGPDLGAFVNPDSPFSGVWIPTTAVDQYAATLGSWLGVGAADLAAVFPNLAHFASGGSGLLGFL</sequence>
<proteinExistence type="predicted"/>
<keyword evidence="2" id="KW-1185">Reference proteome</keyword>
<dbReference type="AlphaFoldDB" id="A0AA48GHD2"/>
<evidence type="ECO:0000313" key="1">
    <source>
        <dbReference type="EMBL" id="BDU70974.1"/>
    </source>
</evidence>
<dbReference type="PROSITE" id="PS51318">
    <property type="entry name" value="TAT"/>
    <property type="match status" value="1"/>
</dbReference>
<dbReference type="KEGG" id="msil:METEAL_01480"/>